<protein>
    <submittedName>
        <fullName evidence="1">Uncharacterized protein</fullName>
    </submittedName>
</protein>
<dbReference type="AlphaFoldDB" id="A0A1T4MTN5"/>
<dbReference type="GeneID" id="78317353"/>
<reference evidence="1 2" key="1">
    <citation type="submission" date="2017-02" db="EMBL/GenBank/DDBJ databases">
        <authorList>
            <person name="Peterson S.W."/>
        </authorList>
    </citation>
    <scope>NUCLEOTIDE SEQUENCE [LARGE SCALE GENOMIC DNA]</scope>
    <source>
        <strain evidence="1 2">ATCC BAA-908</strain>
    </source>
</reference>
<keyword evidence="2" id="KW-1185">Reference proteome</keyword>
<evidence type="ECO:0000313" key="2">
    <source>
        <dbReference type="Proteomes" id="UP000190423"/>
    </source>
</evidence>
<accession>A0A1T4MTN5</accession>
<dbReference type="EMBL" id="FUWG01000017">
    <property type="protein sequence ID" value="SJZ70261.1"/>
    <property type="molecule type" value="Genomic_DNA"/>
</dbReference>
<proteinExistence type="predicted"/>
<dbReference type="Proteomes" id="UP000190423">
    <property type="component" value="Unassembled WGS sequence"/>
</dbReference>
<dbReference type="RefSeq" id="WP_078933967.1">
    <property type="nucleotide sequence ID" value="NZ_FUWG01000017.1"/>
</dbReference>
<organism evidence="1 2">
    <name type="scientific">Treponema porcinum</name>
    <dbReference type="NCBI Taxonomy" id="261392"/>
    <lineage>
        <taxon>Bacteria</taxon>
        <taxon>Pseudomonadati</taxon>
        <taxon>Spirochaetota</taxon>
        <taxon>Spirochaetia</taxon>
        <taxon>Spirochaetales</taxon>
        <taxon>Treponemataceae</taxon>
        <taxon>Treponema</taxon>
    </lineage>
</organism>
<sequence>MSRSYKKHMGGSYCGGSDKYSRSVYHRSKRRSDKKYCYELCKKYEIKQIFERQSNFCLECMLYIEELCSGDWVYCPYQTIDDLPTDKIVAGVDYSCRYADKWSWASDGGSFLMETESSLRTKFNSEVFGLESNWRHEPQNIWQRYQSAIKNKPHYSYDFVDMIVSKNLPKKQFLTCKELVFWFKENQKWLIQVWKKLNYGK</sequence>
<gene>
    <name evidence="1" type="ORF">SAMN02745149_02081</name>
</gene>
<name>A0A1T4MTN5_TREPO</name>
<evidence type="ECO:0000313" key="1">
    <source>
        <dbReference type="EMBL" id="SJZ70261.1"/>
    </source>
</evidence>